<evidence type="ECO:0000256" key="1">
    <source>
        <dbReference type="SAM" id="MobiDB-lite"/>
    </source>
</evidence>
<evidence type="ECO:0000313" key="2">
    <source>
        <dbReference type="EMBL" id="EMD31597.1"/>
    </source>
</evidence>
<accession>M2R019</accession>
<organism evidence="2 3">
    <name type="scientific">Ceriporiopsis subvermispora (strain B)</name>
    <name type="common">White-rot fungus</name>
    <name type="synonym">Gelatoporia subvermispora</name>
    <dbReference type="NCBI Taxonomy" id="914234"/>
    <lineage>
        <taxon>Eukaryota</taxon>
        <taxon>Fungi</taxon>
        <taxon>Dikarya</taxon>
        <taxon>Basidiomycota</taxon>
        <taxon>Agaricomycotina</taxon>
        <taxon>Agaricomycetes</taxon>
        <taxon>Polyporales</taxon>
        <taxon>Gelatoporiaceae</taxon>
        <taxon>Gelatoporia</taxon>
    </lineage>
</organism>
<protein>
    <submittedName>
        <fullName evidence="2">Uncharacterized protein</fullName>
    </submittedName>
</protein>
<gene>
    <name evidence="2" type="ORF">CERSUDRAFT_100266</name>
</gene>
<dbReference type="AlphaFoldDB" id="M2R019"/>
<name>M2R019_CERS8</name>
<dbReference type="OrthoDB" id="2505950at2759"/>
<dbReference type="EMBL" id="KB445817">
    <property type="protein sequence ID" value="EMD31597.1"/>
    <property type="molecule type" value="Genomic_DNA"/>
</dbReference>
<dbReference type="HOGENOM" id="CLU_2145572_0_0_1"/>
<feature type="region of interest" description="Disordered" evidence="1">
    <location>
        <begin position="84"/>
        <end position="112"/>
    </location>
</feature>
<keyword evidence="3" id="KW-1185">Reference proteome</keyword>
<reference evidence="2 3" key="1">
    <citation type="journal article" date="2012" name="Proc. Natl. Acad. Sci. U.S.A.">
        <title>Comparative genomics of Ceriporiopsis subvermispora and Phanerochaete chrysosporium provide insight into selective ligninolysis.</title>
        <authorList>
            <person name="Fernandez-Fueyo E."/>
            <person name="Ruiz-Duenas F.J."/>
            <person name="Ferreira P."/>
            <person name="Floudas D."/>
            <person name="Hibbett D.S."/>
            <person name="Canessa P."/>
            <person name="Larrondo L.F."/>
            <person name="James T.Y."/>
            <person name="Seelenfreund D."/>
            <person name="Lobos S."/>
            <person name="Polanco R."/>
            <person name="Tello M."/>
            <person name="Honda Y."/>
            <person name="Watanabe T."/>
            <person name="Watanabe T."/>
            <person name="Ryu J.S."/>
            <person name="Kubicek C.P."/>
            <person name="Schmoll M."/>
            <person name="Gaskell J."/>
            <person name="Hammel K.E."/>
            <person name="St John F.J."/>
            <person name="Vanden Wymelenberg A."/>
            <person name="Sabat G."/>
            <person name="Splinter BonDurant S."/>
            <person name="Syed K."/>
            <person name="Yadav J.S."/>
            <person name="Doddapaneni H."/>
            <person name="Subramanian V."/>
            <person name="Lavin J.L."/>
            <person name="Oguiza J.A."/>
            <person name="Perez G."/>
            <person name="Pisabarro A.G."/>
            <person name="Ramirez L."/>
            <person name="Santoyo F."/>
            <person name="Master E."/>
            <person name="Coutinho P.M."/>
            <person name="Henrissat B."/>
            <person name="Lombard V."/>
            <person name="Magnuson J.K."/>
            <person name="Kuees U."/>
            <person name="Hori C."/>
            <person name="Igarashi K."/>
            <person name="Samejima M."/>
            <person name="Held B.W."/>
            <person name="Barry K.W."/>
            <person name="LaButti K.M."/>
            <person name="Lapidus A."/>
            <person name="Lindquist E.A."/>
            <person name="Lucas S.M."/>
            <person name="Riley R."/>
            <person name="Salamov A.A."/>
            <person name="Hoffmeister D."/>
            <person name="Schwenk D."/>
            <person name="Hadar Y."/>
            <person name="Yarden O."/>
            <person name="de Vries R.P."/>
            <person name="Wiebenga A."/>
            <person name="Stenlid J."/>
            <person name="Eastwood D."/>
            <person name="Grigoriev I.V."/>
            <person name="Berka R.M."/>
            <person name="Blanchette R.A."/>
            <person name="Kersten P."/>
            <person name="Martinez A.T."/>
            <person name="Vicuna R."/>
            <person name="Cullen D."/>
        </authorList>
    </citation>
    <scope>NUCLEOTIDE SEQUENCE [LARGE SCALE GENOMIC DNA]</scope>
    <source>
        <strain evidence="2 3">B</strain>
    </source>
</reference>
<dbReference type="Proteomes" id="UP000016930">
    <property type="component" value="Unassembled WGS sequence"/>
</dbReference>
<proteinExistence type="predicted"/>
<evidence type="ECO:0000313" key="3">
    <source>
        <dbReference type="Proteomes" id="UP000016930"/>
    </source>
</evidence>
<sequence>MASWVDVFSLVATLSLMSGTVYGLLSLAHQCHAAVASARESLNRKGIRVSEHGISVAISRHGRTPEECMDALVELLHHNPKRRRALSDAMRPMLPAPSRPLARAVSAPQFRQ</sequence>